<organism evidence="1 2">
    <name type="scientific">Polynucleobacter wuianus</name>
    <dbReference type="NCBI Taxonomy" id="1743168"/>
    <lineage>
        <taxon>Bacteria</taxon>
        <taxon>Pseudomonadati</taxon>
        <taxon>Pseudomonadota</taxon>
        <taxon>Betaproteobacteria</taxon>
        <taxon>Burkholderiales</taxon>
        <taxon>Burkholderiaceae</taxon>
        <taxon>Polynucleobacter</taxon>
    </lineage>
</organism>
<dbReference type="Proteomes" id="UP000078463">
    <property type="component" value="Chromosome"/>
</dbReference>
<dbReference type="KEGG" id="pwu:A8O14_02625"/>
<dbReference type="STRING" id="1743168.A8O14_02625"/>
<dbReference type="OrthoDB" id="9791537at2"/>
<dbReference type="EMBL" id="CP015922">
    <property type="protein sequence ID" value="ANI99083.1"/>
    <property type="molecule type" value="Genomic_DNA"/>
</dbReference>
<dbReference type="RefSeq" id="WP_068948088.1">
    <property type="nucleotide sequence ID" value="NZ_CP015922.1"/>
</dbReference>
<keyword evidence="2" id="KW-1185">Reference proteome</keyword>
<dbReference type="AlphaFoldDB" id="A0A191UDF3"/>
<dbReference type="InterPro" id="IPR036286">
    <property type="entry name" value="LexA/Signal_pep-like_sf"/>
</dbReference>
<proteinExistence type="predicted"/>
<name>A0A191UDF3_9BURK</name>
<accession>A0A191UDF3</accession>
<protein>
    <recommendedName>
        <fullName evidence="3">Peptidase S24/S26A/S26B/S26C domain-containing protein</fullName>
    </recommendedName>
</protein>
<dbReference type="SUPFAM" id="SSF51306">
    <property type="entry name" value="LexA/Signal peptidase"/>
    <property type="match status" value="1"/>
</dbReference>
<sequence>MNNQFNLSFVVKGNALAPRLRDGERVIVDTRLKPDTDDDVVLVAKDGSTNVFCLEGIALNGTSYFQSLQGDKPFHLKPKDIKAMYVVVAVQFVKERARCDH</sequence>
<evidence type="ECO:0000313" key="2">
    <source>
        <dbReference type="Proteomes" id="UP000078463"/>
    </source>
</evidence>
<gene>
    <name evidence="1" type="ORF">A8O14_02625</name>
</gene>
<evidence type="ECO:0008006" key="3">
    <source>
        <dbReference type="Google" id="ProtNLM"/>
    </source>
</evidence>
<reference evidence="2" key="1">
    <citation type="submission" date="2016-05" db="EMBL/GenBank/DDBJ databases">
        <title>Polynucleobacter sp. QLW-P1FAT50C-4 genome.</title>
        <authorList>
            <person name="Hahn M.W."/>
        </authorList>
    </citation>
    <scope>NUCLEOTIDE SEQUENCE [LARGE SCALE GENOMIC DNA]</scope>
    <source>
        <strain evidence="2">QLW-P1FAT50C-4</strain>
    </source>
</reference>
<evidence type="ECO:0000313" key="1">
    <source>
        <dbReference type="EMBL" id="ANI99083.1"/>
    </source>
</evidence>